<feature type="chain" id="PRO_5042185450" evidence="1">
    <location>
        <begin position="20"/>
        <end position="169"/>
    </location>
</feature>
<dbReference type="GO" id="GO:0009289">
    <property type="term" value="C:pilus"/>
    <property type="evidence" value="ECO:0007669"/>
    <property type="project" value="InterPro"/>
</dbReference>
<dbReference type="EMBL" id="CP012257">
    <property type="protein sequence ID" value="ALB54311.1"/>
    <property type="molecule type" value="Genomic_DNA"/>
</dbReference>
<feature type="signal peptide" evidence="1">
    <location>
        <begin position="1"/>
        <end position="19"/>
    </location>
</feature>
<feature type="domain" description="Fimbrial-type adhesion" evidence="2">
    <location>
        <begin position="25"/>
        <end position="168"/>
    </location>
</feature>
<evidence type="ECO:0000259" key="2">
    <source>
        <dbReference type="Pfam" id="PF00419"/>
    </source>
</evidence>
<organism evidence="3 5">
    <name type="scientific">Cronobacter universalis NCTC 9529</name>
    <dbReference type="NCBI Taxonomy" id="1074000"/>
    <lineage>
        <taxon>Bacteria</taxon>
        <taxon>Pseudomonadati</taxon>
        <taxon>Pseudomonadota</taxon>
        <taxon>Gammaproteobacteria</taxon>
        <taxon>Enterobacterales</taxon>
        <taxon>Enterobacteriaceae</taxon>
        <taxon>Cronobacter</taxon>
    </lineage>
</organism>
<protein>
    <submittedName>
        <fullName evidence="4">Fimbrial protein FimI</fullName>
    </submittedName>
    <submittedName>
        <fullName evidence="3">Type 1 fimbriae adaptor subunit FimG</fullName>
    </submittedName>
</protein>
<dbReference type="Pfam" id="PF00419">
    <property type="entry name" value="Fimbrial"/>
    <property type="match status" value="1"/>
</dbReference>
<dbReference type="PROSITE" id="PS51257">
    <property type="entry name" value="PROKAR_LIPOPROTEIN"/>
    <property type="match status" value="1"/>
</dbReference>
<dbReference type="PANTHER" id="PTHR33420">
    <property type="entry name" value="FIMBRIAL SUBUNIT ELFA-RELATED"/>
    <property type="match status" value="1"/>
</dbReference>
<dbReference type="GO" id="GO:0043709">
    <property type="term" value="P:cell adhesion involved in single-species biofilm formation"/>
    <property type="evidence" value="ECO:0007669"/>
    <property type="project" value="TreeGrafter"/>
</dbReference>
<dbReference type="Gene3D" id="2.60.40.1090">
    <property type="entry name" value="Fimbrial-type adhesion domain"/>
    <property type="match status" value="1"/>
</dbReference>
<sequence length="169" mass="18041">MKRLLLLLIAMVAAGPAMADDITLQINGAITAGSCEVDTASQTKTVEMGQALASAFSQPYAYGPWVPFELSVTHCPATTSTVEAVFNGQRDPREGTAYANMGTGRGLALQVIDTKTRMYMLPGGDPAIEPVDAATHSATYEFSARYIRTTDTFAAGSFETAVQVIFTYR</sequence>
<reference evidence="5" key="2">
    <citation type="submission" date="2015-09" db="EMBL/GenBank/DDBJ databases">
        <title>Cronobacter genome sequencing and assembly.</title>
        <authorList>
            <person name="Descombes P."/>
            <person name="Baert L."/>
            <person name="Ngom-Bru C."/>
            <person name="Barretto C."/>
        </authorList>
    </citation>
    <scope>NUCLEOTIDE SEQUENCE [LARGE SCALE GENOMIC DNA]</scope>
    <source>
        <strain evidence="5">NCTC 9529</strain>
    </source>
</reference>
<evidence type="ECO:0000256" key="1">
    <source>
        <dbReference type="SAM" id="SignalP"/>
    </source>
</evidence>
<dbReference type="InterPro" id="IPR000259">
    <property type="entry name" value="Adhesion_dom_fimbrial"/>
</dbReference>
<dbReference type="InterPro" id="IPR008966">
    <property type="entry name" value="Adhesion_dom_sf"/>
</dbReference>
<dbReference type="AlphaFoldDB" id="A0AAC8VNY8"/>
<dbReference type="InterPro" id="IPR036937">
    <property type="entry name" value="Adhesion_dom_fimbrial_sf"/>
</dbReference>
<evidence type="ECO:0000313" key="5">
    <source>
        <dbReference type="Proteomes" id="UP000061974"/>
    </source>
</evidence>
<reference evidence="3 5" key="3">
    <citation type="journal article" date="2016" name="Genome Announc.">
        <title>Fully Closed Genome Sequences of Five Type Strains of the Genus Cronobacter and One Cronobacter sakazakii Strain.</title>
        <authorList>
            <person name="Moine D."/>
            <person name="Kassam M."/>
            <person name="Baert L."/>
            <person name="Tang Y."/>
            <person name="Barretto C."/>
            <person name="Ngom Bru C."/>
            <person name="Klijn A."/>
            <person name="Descombes P."/>
        </authorList>
    </citation>
    <scope>NUCLEOTIDE SEQUENCE [LARGE SCALE GENOMIC DNA]</scope>
    <source>
        <strain evidence="3 5">NCTC 9529</strain>
    </source>
</reference>
<dbReference type="Proteomes" id="UP000061974">
    <property type="component" value="Chromosome"/>
</dbReference>
<dbReference type="Proteomes" id="UP000254849">
    <property type="component" value="Unassembled WGS sequence"/>
</dbReference>
<keyword evidence="6" id="KW-1185">Reference proteome</keyword>
<name>A0AAC8VNY8_9ENTR</name>
<evidence type="ECO:0000313" key="4">
    <source>
        <dbReference type="EMBL" id="STD03581.1"/>
    </source>
</evidence>
<dbReference type="SUPFAM" id="SSF49401">
    <property type="entry name" value="Bacterial adhesins"/>
    <property type="match status" value="1"/>
</dbReference>
<proteinExistence type="predicted"/>
<gene>
    <name evidence="4" type="primary">fimG</name>
    <name evidence="3" type="ORF">AFK65_06435</name>
    <name evidence="4" type="ORF">NCTC9529_01323</name>
</gene>
<dbReference type="PANTHER" id="PTHR33420:SF27">
    <property type="entry name" value="PROTEIN FIMG"/>
    <property type="match status" value="1"/>
</dbReference>
<evidence type="ECO:0000313" key="6">
    <source>
        <dbReference type="Proteomes" id="UP000254849"/>
    </source>
</evidence>
<dbReference type="InterPro" id="IPR050263">
    <property type="entry name" value="Bact_Fimbrial_Adh_Pro"/>
</dbReference>
<dbReference type="EMBL" id="UFYH01000001">
    <property type="protein sequence ID" value="STD03581.1"/>
    <property type="molecule type" value="Genomic_DNA"/>
</dbReference>
<dbReference type="RefSeq" id="WP_032804424.1">
    <property type="nucleotide sequence ID" value="NZ_AJKW01000010.1"/>
</dbReference>
<accession>A0AAC8VNY8</accession>
<reference evidence="4 6" key="4">
    <citation type="submission" date="2018-06" db="EMBL/GenBank/DDBJ databases">
        <authorList>
            <consortium name="Pathogen Informatics"/>
            <person name="Doyle S."/>
        </authorList>
    </citation>
    <scope>NUCLEOTIDE SEQUENCE [LARGE SCALE GENOMIC DNA]</scope>
    <source>
        <strain evidence="6">NCTC 9529</strain>
        <strain evidence="4">NCTC9529</strain>
    </source>
</reference>
<dbReference type="KEGG" id="cui:AFK65_06435"/>
<keyword evidence="1" id="KW-0732">Signal</keyword>
<evidence type="ECO:0000313" key="3">
    <source>
        <dbReference type="EMBL" id="ALB54311.1"/>
    </source>
</evidence>
<reference evidence="5" key="1">
    <citation type="submission" date="2015-07" db="EMBL/GenBank/DDBJ databases">
        <authorList>
            <person name="Moine D."/>
            <person name="Kassam M."/>
        </authorList>
    </citation>
    <scope>NUCLEOTIDE SEQUENCE [LARGE SCALE GENOMIC DNA]</scope>
    <source>
        <strain evidence="5">NCTC 9529</strain>
    </source>
</reference>